<dbReference type="InterPro" id="IPR003959">
    <property type="entry name" value="ATPase_AAA_core"/>
</dbReference>
<dbReference type="InterPro" id="IPR027417">
    <property type="entry name" value="P-loop_NTPase"/>
</dbReference>
<feature type="domain" description="AAA+ ATPase" evidence="1">
    <location>
        <begin position="187"/>
        <end position="337"/>
    </location>
</feature>
<reference evidence="2" key="1">
    <citation type="submission" date="2023-03" db="EMBL/GenBank/DDBJ databases">
        <title>Andean soil-derived lignocellulolytic bacterial consortium as a source of novel taxa and putative plastic-active enzymes.</title>
        <authorList>
            <person name="Diaz-Garcia L."/>
            <person name="Chuvochina M."/>
            <person name="Feuerriegel G."/>
            <person name="Bunk B."/>
            <person name="Sproer C."/>
            <person name="Streit W.R."/>
            <person name="Rodriguez L.M."/>
            <person name="Overmann J."/>
            <person name="Jimenez D.J."/>
        </authorList>
    </citation>
    <scope>NUCLEOTIDE SEQUENCE</scope>
    <source>
        <strain evidence="2">MAG 4196</strain>
    </source>
</reference>
<sequence>MTNPKKTNSKITRIHPELFPEEKLFAPHDKENDNPPDIVQADDEFEEVDESDLGPPGPIRREVVSTNESKRADIFMFEVMAQTPPRGKPRLYRDGTNNAAIIQLCAEPEKHGFGTGGDSHERRHAREARELQYRLAETFTLGGPSTRHGIDEIAATLFERAPHLAAAIEALRESALLAMSRGAFWLQSVPILIVGEPGCGKSDLIERYAKLANLPVLYLDASSLTTTTALISADSVFSSSRPSELLRALADSRVANLLVIVDELDKLRDVSRGGSDTPTEALIGLLSKASASRHMDSFLQAEIDLSHLNWILLANDISRIAAPLRDRCKIIRVEQPDADAMAQIVAKEVVTRGLEPELAAALFEAYEAGRIRSLRKLHKALDAAAATKSRPRFN</sequence>
<evidence type="ECO:0000313" key="3">
    <source>
        <dbReference type="Proteomes" id="UP001217476"/>
    </source>
</evidence>
<dbReference type="GO" id="GO:0016887">
    <property type="term" value="F:ATP hydrolysis activity"/>
    <property type="evidence" value="ECO:0007669"/>
    <property type="project" value="InterPro"/>
</dbReference>
<accession>A0AAJ5VRI2</accession>
<dbReference type="GO" id="GO:0005524">
    <property type="term" value="F:ATP binding"/>
    <property type="evidence" value="ECO:0007669"/>
    <property type="project" value="InterPro"/>
</dbReference>
<dbReference type="Proteomes" id="UP001217476">
    <property type="component" value="Chromosome"/>
</dbReference>
<evidence type="ECO:0000259" key="1">
    <source>
        <dbReference type="SMART" id="SM00382"/>
    </source>
</evidence>
<dbReference type="PANTHER" id="PTHR43718">
    <property type="entry name" value="LON PROTEASE"/>
    <property type="match status" value="1"/>
</dbReference>
<dbReference type="GO" id="GO:0006515">
    <property type="term" value="P:protein quality control for misfolded or incompletely synthesized proteins"/>
    <property type="evidence" value="ECO:0007669"/>
    <property type="project" value="TreeGrafter"/>
</dbReference>
<dbReference type="PANTHER" id="PTHR43718:SF2">
    <property type="entry name" value="LON PROTEASE HOMOLOG, MITOCHONDRIAL"/>
    <property type="match status" value="1"/>
</dbReference>
<name>A0AAJ5VRI2_9HYPH</name>
<organism evidence="2 3">
    <name type="scientific">Candidatus Devosia phytovorans</name>
    <dbReference type="NCBI Taxonomy" id="3121372"/>
    <lineage>
        <taxon>Bacteria</taxon>
        <taxon>Pseudomonadati</taxon>
        <taxon>Pseudomonadota</taxon>
        <taxon>Alphaproteobacteria</taxon>
        <taxon>Hyphomicrobiales</taxon>
        <taxon>Devosiaceae</taxon>
        <taxon>Devosia</taxon>
    </lineage>
</organism>
<dbReference type="GO" id="GO:0004252">
    <property type="term" value="F:serine-type endopeptidase activity"/>
    <property type="evidence" value="ECO:0007669"/>
    <property type="project" value="InterPro"/>
</dbReference>
<proteinExistence type="predicted"/>
<dbReference type="Pfam" id="PF00004">
    <property type="entry name" value="AAA"/>
    <property type="match status" value="1"/>
</dbReference>
<dbReference type="EMBL" id="CP119312">
    <property type="protein sequence ID" value="WEK03448.1"/>
    <property type="molecule type" value="Genomic_DNA"/>
</dbReference>
<dbReference type="AlphaFoldDB" id="A0AAJ5VRI2"/>
<dbReference type="GO" id="GO:0004176">
    <property type="term" value="F:ATP-dependent peptidase activity"/>
    <property type="evidence" value="ECO:0007669"/>
    <property type="project" value="InterPro"/>
</dbReference>
<dbReference type="InterPro" id="IPR027065">
    <property type="entry name" value="Lon_Prtase"/>
</dbReference>
<gene>
    <name evidence="2" type="ORF">P0Y65_14760</name>
</gene>
<dbReference type="SMART" id="SM00382">
    <property type="entry name" value="AAA"/>
    <property type="match status" value="1"/>
</dbReference>
<dbReference type="Gene3D" id="3.40.50.300">
    <property type="entry name" value="P-loop containing nucleotide triphosphate hydrolases"/>
    <property type="match status" value="1"/>
</dbReference>
<dbReference type="InterPro" id="IPR003593">
    <property type="entry name" value="AAA+_ATPase"/>
</dbReference>
<evidence type="ECO:0000313" key="2">
    <source>
        <dbReference type="EMBL" id="WEK03448.1"/>
    </source>
</evidence>
<protein>
    <submittedName>
        <fullName evidence="2">AAA family ATPase</fullName>
    </submittedName>
</protein>
<dbReference type="SUPFAM" id="SSF52540">
    <property type="entry name" value="P-loop containing nucleoside triphosphate hydrolases"/>
    <property type="match status" value="1"/>
</dbReference>